<keyword evidence="3" id="KW-0963">Cytoplasm</keyword>
<dbReference type="InterPro" id="IPR027444">
    <property type="entry name" value="H-NS_C_dom"/>
</dbReference>
<sequence>MPSLEQIQAKMKKLQVQADALIAKKAQTAVDQIRKIMLAHGLTTEDIEAKAKANREAKAANGSASKVKAKATGSPKGATLPKFQHPKTGATWTGHGRAPAWIANVKDRSKFLIETGADASHAATAGTVSKAKTTVKKAAAVAGAVVHKGQRKGPQPAKYLDPKTGATWSGRGPAPTWLAAAKDRSKFLIAAADTVVTTGSATGNISKPKSSAVNGTVAKQAATKKGVAKKAAAEKAATVAES</sequence>
<dbReference type="SUPFAM" id="SSF81273">
    <property type="entry name" value="H-NS histone-like proteins"/>
    <property type="match status" value="2"/>
</dbReference>
<dbReference type="PANTHER" id="PTHR38097">
    <property type="match status" value="1"/>
</dbReference>
<evidence type="ECO:0000256" key="4">
    <source>
        <dbReference type="ARBA" id="ARBA00023125"/>
    </source>
</evidence>
<evidence type="ECO:0000256" key="3">
    <source>
        <dbReference type="ARBA" id="ARBA00022490"/>
    </source>
</evidence>
<proteinExistence type="inferred from homology"/>
<dbReference type="AlphaFoldDB" id="A0A226WUT5"/>
<comment type="caution">
    <text evidence="7">The sequence shown here is derived from an EMBL/GenBank/DDBJ whole genome shotgun (WGS) entry which is preliminary data.</text>
</comment>
<dbReference type="RefSeq" id="WP_089163623.1">
    <property type="nucleotide sequence ID" value="NZ_MTHB01000198.1"/>
</dbReference>
<name>A0A226WUT5_CABSO</name>
<gene>
    <name evidence="7" type="ORF">BSU04_29460</name>
</gene>
<feature type="domain" description="DNA-binding protein H-NS-like C-terminal" evidence="6">
    <location>
        <begin position="149"/>
        <end position="189"/>
    </location>
</feature>
<evidence type="ECO:0000313" key="7">
    <source>
        <dbReference type="EMBL" id="OXC74932.1"/>
    </source>
</evidence>
<dbReference type="Gene3D" id="4.10.430.30">
    <property type="match status" value="2"/>
</dbReference>
<comment type="subcellular location">
    <subcellularLocation>
        <location evidence="1">Cytoplasm</location>
        <location evidence="1">Nucleoid</location>
    </subcellularLocation>
</comment>
<feature type="domain" description="DNA-binding protein H-NS-like C-terminal" evidence="6">
    <location>
        <begin position="73"/>
        <end position="113"/>
    </location>
</feature>
<comment type="similarity">
    <text evidence="2">Belongs to the histone-like protein H-NS family.</text>
</comment>
<evidence type="ECO:0000313" key="8">
    <source>
        <dbReference type="Proteomes" id="UP000214720"/>
    </source>
</evidence>
<dbReference type="GO" id="GO:0003677">
    <property type="term" value="F:DNA binding"/>
    <property type="evidence" value="ECO:0007669"/>
    <property type="project" value="UniProtKB-KW"/>
</dbReference>
<evidence type="ECO:0000259" key="6">
    <source>
        <dbReference type="SMART" id="SM00528"/>
    </source>
</evidence>
<dbReference type="PANTHER" id="PTHR38097:SF2">
    <property type="entry name" value="DNA-BINDING PROTEIN STPA"/>
    <property type="match status" value="1"/>
</dbReference>
<keyword evidence="4" id="KW-0238">DNA-binding</keyword>
<dbReference type="OrthoDB" id="5297879at2"/>
<dbReference type="Pfam" id="PF00816">
    <property type="entry name" value="Histone_HNS"/>
    <property type="match status" value="2"/>
</dbReference>
<accession>A0A226WUT5</accession>
<reference evidence="8" key="1">
    <citation type="submission" date="2017-01" db="EMBL/GenBank/DDBJ databases">
        <title>Genome Analysis of Deinococcus marmoris KOPRI26562.</title>
        <authorList>
            <person name="Kim J.H."/>
            <person name="Oh H.-M."/>
        </authorList>
    </citation>
    <scope>NUCLEOTIDE SEQUENCE [LARGE SCALE GENOMIC DNA]</scope>
    <source>
        <strain evidence="8">PAMC 26633</strain>
    </source>
</reference>
<dbReference type="EMBL" id="MTHB01000198">
    <property type="protein sequence ID" value="OXC74932.1"/>
    <property type="molecule type" value="Genomic_DNA"/>
</dbReference>
<dbReference type="SMART" id="SM00528">
    <property type="entry name" value="HNS"/>
    <property type="match status" value="2"/>
</dbReference>
<feature type="region of interest" description="Disordered" evidence="5">
    <location>
        <begin position="148"/>
        <end position="171"/>
    </location>
</feature>
<organism evidence="7 8">
    <name type="scientific">Caballeronia sordidicola</name>
    <name type="common">Burkholderia sordidicola</name>
    <dbReference type="NCBI Taxonomy" id="196367"/>
    <lineage>
        <taxon>Bacteria</taxon>
        <taxon>Pseudomonadati</taxon>
        <taxon>Pseudomonadota</taxon>
        <taxon>Betaproteobacteria</taxon>
        <taxon>Burkholderiales</taxon>
        <taxon>Burkholderiaceae</taxon>
        <taxon>Caballeronia</taxon>
    </lineage>
</organism>
<evidence type="ECO:0000256" key="1">
    <source>
        <dbReference type="ARBA" id="ARBA00004453"/>
    </source>
</evidence>
<evidence type="ECO:0000256" key="2">
    <source>
        <dbReference type="ARBA" id="ARBA00010610"/>
    </source>
</evidence>
<dbReference type="GO" id="GO:0009295">
    <property type="term" value="C:nucleoid"/>
    <property type="evidence" value="ECO:0007669"/>
    <property type="project" value="UniProtKB-SubCell"/>
</dbReference>
<protein>
    <submittedName>
        <fullName evidence="7">Histone protein</fullName>
    </submittedName>
</protein>
<evidence type="ECO:0000256" key="5">
    <source>
        <dbReference type="SAM" id="MobiDB-lite"/>
    </source>
</evidence>
<feature type="region of interest" description="Disordered" evidence="5">
    <location>
        <begin position="54"/>
        <end position="95"/>
    </location>
</feature>
<dbReference type="Proteomes" id="UP000214720">
    <property type="component" value="Unassembled WGS sequence"/>
</dbReference>